<evidence type="ECO:0000256" key="3">
    <source>
        <dbReference type="ARBA" id="ARBA00022833"/>
    </source>
</evidence>
<sequence length="588" mass="67286">MMVNNRTNQYSSSPVQKNVRQNYEKNTNLAKSADFSMTSFKFTFTPSTKFTHFAEAVKIMYILKDFRFELIKSNTCDNDNCISILCILKKVFNDISFNCAKTGQNADLRPLQKVIEKKYLDFSYVESVLDAISIFIHAISNESSCSNKNLQNLLKSSLIENYKCQCSSSFISKIDNIFFFTIDISEPSLTTYNFINIKKILDSQNQYKICNKSKCPLKKSIKVDCIKIAPIYLIFKITYKIPSYKLKNHSIPLSFATKELFLCDKNDSYNLSLIVITDNANYWSFFNQQKKWYGNDDKVLEFPQIIEFINERNLIVDMIVYEKENQSSNRRSGHEEVKREMGAWKNLVKKETGDDIGSKNMWKCEICANENYEIHDICTKCASIRKGKSGWVCGECKFLNPEGEAHCQICDPYIPSLYLSEHITTDFTDHTCPKCKNKVKNGQNCKICLQNSVNKALKSDKIARSMFSSNEKDKKCPKCGMSNINDLLCICSSNKPSLSEKNKNIIKSPLKSNSPIKEFNQSRARTSMKNGCACVHGNICVMHSNEKIESRNKKSVAKSPSLGNVNLIQQFSTSPDKKTISNKNFKRN</sequence>
<evidence type="ECO:0000313" key="6">
    <source>
        <dbReference type="Proteomes" id="UP000187209"/>
    </source>
</evidence>
<keyword evidence="6" id="KW-1185">Reference proteome</keyword>
<gene>
    <name evidence="5" type="ORF">SteCoe_12292</name>
</gene>
<proteinExistence type="predicted"/>
<feature type="domain" description="RanBP2-type" evidence="4">
    <location>
        <begin position="391"/>
        <end position="410"/>
    </location>
</feature>
<dbReference type="OrthoDB" id="185618at2759"/>
<dbReference type="Proteomes" id="UP000187209">
    <property type="component" value="Unassembled WGS sequence"/>
</dbReference>
<keyword evidence="2" id="KW-0863">Zinc-finger</keyword>
<comment type="caution">
    <text evidence="5">The sequence shown here is derived from an EMBL/GenBank/DDBJ whole genome shotgun (WGS) entry which is preliminary data.</text>
</comment>
<accession>A0A1R2CB46</accession>
<dbReference type="AlphaFoldDB" id="A0A1R2CB46"/>
<name>A0A1R2CB46_9CILI</name>
<protein>
    <recommendedName>
        <fullName evidence="4">RanBP2-type domain-containing protein</fullName>
    </recommendedName>
</protein>
<evidence type="ECO:0000256" key="2">
    <source>
        <dbReference type="ARBA" id="ARBA00022771"/>
    </source>
</evidence>
<dbReference type="InterPro" id="IPR001876">
    <property type="entry name" value="Znf_RanBP2"/>
</dbReference>
<evidence type="ECO:0000313" key="5">
    <source>
        <dbReference type="EMBL" id="OMJ86229.1"/>
    </source>
</evidence>
<dbReference type="PROSITE" id="PS01358">
    <property type="entry name" value="ZF_RANBP2_1"/>
    <property type="match status" value="1"/>
</dbReference>
<reference evidence="5 6" key="1">
    <citation type="submission" date="2016-11" db="EMBL/GenBank/DDBJ databases">
        <title>The macronuclear genome of Stentor coeruleus: a giant cell with tiny introns.</title>
        <authorList>
            <person name="Slabodnick M."/>
            <person name="Ruby J.G."/>
            <person name="Reiff S.B."/>
            <person name="Swart E.C."/>
            <person name="Gosai S."/>
            <person name="Prabakaran S."/>
            <person name="Witkowska E."/>
            <person name="Larue G.E."/>
            <person name="Fisher S."/>
            <person name="Freeman R.M."/>
            <person name="Gunawardena J."/>
            <person name="Chu W."/>
            <person name="Stover N.A."/>
            <person name="Gregory B.D."/>
            <person name="Nowacki M."/>
            <person name="Derisi J."/>
            <person name="Roy S.W."/>
            <person name="Marshall W.F."/>
            <person name="Sood P."/>
        </authorList>
    </citation>
    <scope>NUCLEOTIDE SEQUENCE [LARGE SCALE GENOMIC DNA]</scope>
    <source>
        <strain evidence="5">WM001</strain>
    </source>
</reference>
<dbReference type="EMBL" id="MPUH01000212">
    <property type="protein sequence ID" value="OMJ86229.1"/>
    <property type="molecule type" value="Genomic_DNA"/>
</dbReference>
<evidence type="ECO:0000256" key="1">
    <source>
        <dbReference type="ARBA" id="ARBA00022723"/>
    </source>
</evidence>
<dbReference type="GO" id="GO:0008270">
    <property type="term" value="F:zinc ion binding"/>
    <property type="evidence" value="ECO:0007669"/>
    <property type="project" value="UniProtKB-KW"/>
</dbReference>
<keyword evidence="3" id="KW-0862">Zinc</keyword>
<evidence type="ECO:0000259" key="4">
    <source>
        <dbReference type="PROSITE" id="PS01358"/>
    </source>
</evidence>
<organism evidence="5 6">
    <name type="scientific">Stentor coeruleus</name>
    <dbReference type="NCBI Taxonomy" id="5963"/>
    <lineage>
        <taxon>Eukaryota</taxon>
        <taxon>Sar</taxon>
        <taxon>Alveolata</taxon>
        <taxon>Ciliophora</taxon>
        <taxon>Postciliodesmatophora</taxon>
        <taxon>Heterotrichea</taxon>
        <taxon>Heterotrichida</taxon>
        <taxon>Stentoridae</taxon>
        <taxon>Stentor</taxon>
    </lineage>
</organism>
<keyword evidence="1" id="KW-0479">Metal-binding</keyword>